<comment type="similarity">
    <text evidence="1">Belongs to the transglycosylase Slt family.</text>
</comment>
<comment type="caution">
    <text evidence="4">The sequence shown here is derived from an EMBL/GenBank/DDBJ whole genome shotgun (WGS) entry which is preliminary data.</text>
</comment>
<feature type="region of interest" description="Disordered" evidence="2">
    <location>
        <begin position="1"/>
        <end position="101"/>
    </location>
</feature>
<dbReference type="Pfam" id="PF01464">
    <property type="entry name" value="SLT"/>
    <property type="match status" value="1"/>
</dbReference>
<evidence type="ECO:0000256" key="2">
    <source>
        <dbReference type="SAM" id="MobiDB-lite"/>
    </source>
</evidence>
<name>A6GBG0_9BACT</name>
<dbReference type="EMBL" id="ABCS01000058">
    <property type="protein sequence ID" value="EDM76764.1"/>
    <property type="molecule type" value="Genomic_DNA"/>
</dbReference>
<feature type="compositionally biased region" description="Acidic residues" evidence="2">
    <location>
        <begin position="1"/>
        <end position="16"/>
    </location>
</feature>
<evidence type="ECO:0000313" key="4">
    <source>
        <dbReference type="EMBL" id="EDM76764.1"/>
    </source>
</evidence>
<gene>
    <name evidence="4" type="ORF">PPSIR1_18722</name>
</gene>
<feature type="domain" description="Transglycosylase SLT" evidence="3">
    <location>
        <begin position="732"/>
        <end position="845"/>
    </location>
</feature>
<dbReference type="Proteomes" id="UP000005801">
    <property type="component" value="Unassembled WGS sequence"/>
</dbReference>
<feature type="compositionally biased region" description="Pro residues" evidence="2">
    <location>
        <begin position="17"/>
        <end position="32"/>
    </location>
</feature>
<dbReference type="STRING" id="391625.PPSIR1_18722"/>
<dbReference type="AlphaFoldDB" id="A6GBG0"/>
<accession>A6GBG0</accession>
<evidence type="ECO:0000313" key="5">
    <source>
        <dbReference type="Proteomes" id="UP000005801"/>
    </source>
</evidence>
<protein>
    <submittedName>
        <fullName evidence="4">Soluble lytic murein transglycosylase</fullName>
    </submittedName>
</protein>
<dbReference type="RefSeq" id="WP_006974051.1">
    <property type="nucleotide sequence ID" value="NZ_ABCS01000058.1"/>
</dbReference>
<dbReference type="OrthoDB" id="5525175at2"/>
<feature type="compositionally biased region" description="Acidic residues" evidence="2">
    <location>
        <begin position="73"/>
        <end position="85"/>
    </location>
</feature>
<evidence type="ECO:0000256" key="1">
    <source>
        <dbReference type="ARBA" id="ARBA00007734"/>
    </source>
</evidence>
<evidence type="ECO:0000259" key="3">
    <source>
        <dbReference type="Pfam" id="PF01464"/>
    </source>
</evidence>
<dbReference type="Gene3D" id="1.10.530.10">
    <property type="match status" value="1"/>
</dbReference>
<organism evidence="4 5">
    <name type="scientific">Plesiocystis pacifica SIR-1</name>
    <dbReference type="NCBI Taxonomy" id="391625"/>
    <lineage>
        <taxon>Bacteria</taxon>
        <taxon>Pseudomonadati</taxon>
        <taxon>Myxococcota</taxon>
        <taxon>Polyangia</taxon>
        <taxon>Nannocystales</taxon>
        <taxon>Nannocystaceae</taxon>
        <taxon>Plesiocystis</taxon>
    </lineage>
</organism>
<dbReference type="InterPro" id="IPR023346">
    <property type="entry name" value="Lysozyme-like_dom_sf"/>
</dbReference>
<dbReference type="PANTHER" id="PTHR37423">
    <property type="entry name" value="SOLUBLE LYTIC MUREIN TRANSGLYCOSYLASE-RELATED"/>
    <property type="match status" value="1"/>
</dbReference>
<dbReference type="InterPro" id="IPR008258">
    <property type="entry name" value="Transglycosylase_SLT_dom_1"/>
</dbReference>
<reference evidence="4 5" key="1">
    <citation type="submission" date="2007-06" db="EMBL/GenBank/DDBJ databases">
        <authorList>
            <person name="Shimkets L."/>
            <person name="Ferriera S."/>
            <person name="Johnson J."/>
            <person name="Kravitz S."/>
            <person name="Beeson K."/>
            <person name="Sutton G."/>
            <person name="Rogers Y.-H."/>
            <person name="Friedman R."/>
            <person name="Frazier M."/>
            <person name="Venter J.C."/>
        </authorList>
    </citation>
    <scope>NUCLEOTIDE SEQUENCE [LARGE SCALE GENOMIC DNA]</scope>
    <source>
        <strain evidence="4 5">SIR-1</strain>
    </source>
</reference>
<proteinExistence type="inferred from homology"/>
<dbReference type="PANTHER" id="PTHR37423:SF5">
    <property type="entry name" value="SOLUBLE LYTIC MUREIN TRANSGLYCOSYLASE"/>
    <property type="match status" value="1"/>
</dbReference>
<keyword evidence="5" id="KW-1185">Reference proteome</keyword>
<dbReference type="SUPFAM" id="SSF53955">
    <property type="entry name" value="Lysozyme-like"/>
    <property type="match status" value="1"/>
</dbReference>
<dbReference type="CDD" id="cd13401">
    <property type="entry name" value="Slt70-like"/>
    <property type="match status" value="1"/>
</dbReference>
<dbReference type="eggNOG" id="COG0741">
    <property type="taxonomic scope" value="Bacteria"/>
</dbReference>
<sequence length="906" mass="100652">MVELEPEVPPEPEIDPTPEPPPEPTRPPPWSPPEEALLPGLDGAGQLLARGDAEGALARLEADGLLPPFPEPPEGETQAEGEAEAEAGTTEQPEVARHPAEGDPEWFLAGAIAGRAYVETEQWDKAVFVLEALAANKHFAEELPRDWVGFELAKARVAYADRIQNSGSMDRSEADYQLSAAVSELSALKKLKPDRIHGAMRVLQGEAMAAIDGAPASEATQGLEPNERTPEQIAKAEKAAAKGRKRAAQKADKALERLIASFPNHPRVGEWMLLEAQAQLRAGQRGEGAAALRHIAIMRAGEPEAERAWTELEALAAEHESIDAGEFSTREALDAGQAARVLRRLDRSKALLEPIWTADSMPRHLRREAGNSLAWTLYKNREYSACADIFAALYEQVPSADTRRDRSRCLERAARYDEAIDMWVATFEGTSRGSAANALWNALTLAVNGGRYDRALELLEMFDARFQSRGADRRWLRAWLPMRAGDDALALERFTALVEGGRAGSRDRAARYFLGKLELASAEAAVRAQGAERLQALVAEGDARMTAGGVIGGFPIYYGLMARARLVEAGERVPEPPAIPVPEWSERHIGHAETLDHLSRFADEQGAAFSSLTRAEQLLRAGWREEAAHEFRVAIDEYINTRATWSGTPMPGTRSEALVRGLAWESEWSQPKAVASRAARKAMRGEESRAALDERFRVLAWALDEPYRFAKLSPYGQPYRSRWLLRSYREPIERHAHAREVDPTHLWALMYTESRYRRHVVSHVGARGALQIMPWTGRQLAEGLGELEVGQAFDPDQLFVIEDNSRLAARYVSELMVKFHDQPTFAYASYNGGPVNVARWLAAKGPGSTTGEVGLDEYVEEIPFSETSKYARRVMETRAMFEWMYEGELPVWTNEVDPVYEDNIWF</sequence>